<evidence type="ECO:0000256" key="7">
    <source>
        <dbReference type="ARBA" id="ARBA00023204"/>
    </source>
</evidence>
<dbReference type="InterPro" id="IPR036895">
    <property type="entry name" value="Uracil-DNA_glycosylase-like_sf"/>
</dbReference>
<keyword evidence="7" id="KW-0234">DNA repair</keyword>
<keyword evidence="4" id="KW-0378">Hydrolase</keyword>
<evidence type="ECO:0000256" key="6">
    <source>
        <dbReference type="ARBA" id="ARBA00023014"/>
    </source>
</evidence>
<dbReference type="PANTHER" id="PTHR33693:SF1">
    <property type="entry name" value="TYPE-4 URACIL-DNA GLYCOSYLASE"/>
    <property type="match status" value="1"/>
</dbReference>
<sequence length="208" mass="23292">MKAQILKLLQLKQLYKRQACGEKYANALFTPKSNAPIGQDINTLIKNCSLCNRIKHCKAPNIGLINQNASLCFISEIPLVSESQAFVQNKSAIMLQNIISNVFKLPLSQVSILSLIKCDPLNPHFEKSELLSCKPYVLTQLQSLAPKLCVLLGDVVSEHILGSHLEHSRILWHNNRKFLVTYALNELVRNPSLKAQAHNDFLIAKGQL</sequence>
<accession>A0A377JMB0</accession>
<dbReference type="InterPro" id="IPR005122">
    <property type="entry name" value="Uracil-DNA_glycosylase-like"/>
</dbReference>
<dbReference type="GO" id="GO:0046872">
    <property type="term" value="F:metal ion binding"/>
    <property type="evidence" value="ECO:0007669"/>
    <property type="project" value="UniProtKB-KW"/>
</dbReference>
<evidence type="ECO:0000313" key="10">
    <source>
        <dbReference type="Proteomes" id="UP000255335"/>
    </source>
</evidence>
<keyword evidence="2" id="KW-0479">Metal-binding</keyword>
<dbReference type="Pfam" id="PF03167">
    <property type="entry name" value="UDG"/>
    <property type="match status" value="1"/>
</dbReference>
<evidence type="ECO:0000259" key="8">
    <source>
        <dbReference type="Pfam" id="PF03167"/>
    </source>
</evidence>
<keyword evidence="6" id="KW-0411">Iron-sulfur</keyword>
<dbReference type="GO" id="GO:0051539">
    <property type="term" value="F:4 iron, 4 sulfur cluster binding"/>
    <property type="evidence" value="ECO:0007669"/>
    <property type="project" value="UniProtKB-KW"/>
</dbReference>
<dbReference type="Proteomes" id="UP000255335">
    <property type="component" value="Unassembled WGS sequence"/>
</dbReference>
<dbReference type="RefSeq" id="WP_115025647.1">
    <property type="nucleotide sequence ID" value="NZ_UGHZ01000001.1"/>
</dbReference>
<evidence type="ECO:0000256" key="2">
    <source>
        <dbReference type="ARBA" id="ARBA00022723"/>
    </source>
</evidence>
<feature type="domain" description="Uracil-DNA glycosylase-like" evidence="8">
    <location>
        <begin position="63"/>
        <end position="199"/>
    </location>
</feature>
<protein>
    <submittedName>
        <fullName evidence="9">Uracil DNA glycosylase superfamily protein</fullName>
    </submittedName>
</protein>
<dbReference type="SUPFAM" id="SSF52141">
    <property type="entry name" value="Uracil-DNA glycosylase-like"/>
    <property type="match status" value="1"/>
</dbReference>
<proteinExistence type="predicted"/>
<dbReference type="GO" id="GO:0097506">
    <property type="term" value="F:deaminated base DNA N-glycosylase activity"/>
    <property type="evidence" value="ECO:0007669"/>
    <property type="project" value="UniProtKB-ARBA"/>
</dbReference>
<keyword evidence="3" id="KW-0227">DNA damage</keyword>
<keyword evidence="5" id="KW-0408">Iron</keyword>
<evidence type="ECO:0000313" key="9">
    <source>
        <dbReference type="EMBL" id="STP08827.1"/>
    </source>
</evidence>
<evidence type="ECO:0000256" key="1">
    <source>
        <dbReference type="ARBA" id="ARBA00022485"/>
    </source>
</evidence>
<evidence type="ECO:0000256" key="4">
    <source>
        <dbReference type="ARBA" id="ARBA00022801"/>
    </source>
</evidence>
<dbReference type="EMBL" id="UGHZ01000001">
    <property type="protein sequence ID" value="STP08827.1"/>
    <property type="molecule type" value="Genomic_DNA"/>
</dbReference>
<dbReference type="AlphaFoldDB" id="A0A377JMB0"/>
<dbReference type="InterPro" id="IPR051536">
    <property type="entry name" value="UDG_Type-4/5"/>
</dbReference>
<keyword evidence="1" id="KW-0004">4Fe-4S</keyword>
<name>A0A377JMB0_9HELI</name>
<organism evidence="9 10">
    <name type="scientific">Helicobacter cinaedi</name>
    <dbReference type="NCBI Taxonomy" id="213"/>
    <lineage>
        <taxon>Bacteria</taxon>
        <taxon>Pseudomonadati</taxon>
        <taxon>Campylobacterota</taxon>
        <taxon>Epsilonproteobacteria</taxon>
        <taxon>Campylobacterales</taxon>
        <taxon>Helicobacteraceae</taxon>
        <taxon>Helicobacter</taxon>
    </lineage>
</organism>
<dbReference type="GO" id="GO:0006281">
    <property type="term" value="P:DNA repair"/>
    <property type="evidence" value="ECO:0007669"/>
    <property type="project" value="UniProtKB-KW"/>
</dbReference>
<gene>
    <name evidence="9" type="ORF">NCTC12221_00245</name>
</gene>
<dbReference type="PANTHER" id="PTHR33693">
    <property type="entry name" value="TYPE-5 URACIL-DNA GLYCOSYLASE"/>
    <property type="match status" value="1"/>
</dbReference>
<evidence type="ECO:0000256" key="3">
    <source>
        <dbReference type="ARBA" id="ARBA00022763"/>
    </source>
</evidence>
<dbReference type="Gene3D" id="3.40.470.10">
    <property type="entry name" value="Uracil-DNA glycosylase-like domain"/>
    <property type="match status" value="1"/>
</dbReference>
<evidence type="ECO:0000256" key="5">
    <source>
        <dbReference type="ARBA" id="ARBA00023004"/>
    </source>
</evidence>
<reference evidence="9 10" key="1">
    <citation type="submission" date="2018-06" db="EMBL/GenBank/DDBJ databases">
        <authorList>
            <consortium name="Pathogen Informatics"/>
            <person name="Doyle S."/>
        </authorList>
    </citation>
    <scope>NUCLEOTIDE SEQUENCE [LARGE SCALE GENOMIC DNA]</scope>
    <source>
        <strain evidence="9 10">NCTC12221</strain>
    </source>
</reference>